<gene>
    <name evidence="2" type="ORF">DFH07DRAFT_783126</name>
</gene>
<reference evidence="2" key="1">
    <citation type="submission" date="2023-03" db="EMBL/GenBank/DDBJ databases">
        <title>Massive genome expansion in bonnet fungi (Mycena s.s.) driven by repeated elements and novel gene families across ecological guilds.</title>
        <authorList>
            <consortium name="Lawrence Berkeley National Laboratory"/>
            <person name="Harder C.B."/>
            <person name="Miyauchi S."/>
            <person name="Viragh M."/>
            <person name="Kuo A."/>
            <person name="Thoen E."/>
            <person name="Andreopoulos B."/>
            <person name="Lu D."/>
            <person name="Skrede I."/>
            <person name="Drula E."/>
            <person name="Henrissat B."/>
            <person name="Morin E."/>
            <person name="Kohler A."/>
            <person name="Barry K."/>
            <person name="LaButti K."/>
            <person name="Morin E."/>
            <person name="Salamov A."/>
            <person name="Lipzen A."/>
            <person name="Mereny Z."/>
            <person name="Hegedus B."/>
            <person name="Baldrian P."/>
            <person name="Stursova M."/>
            <person name="Weitz H."/>
            <person name="Taylor A."/>
            <person name="Grigoriev I.V."/>
            <person name="Nagy L.G."/>
            <person name="Martin F."/>
            <person name="Kauserud H."/>
        </authorList>
    </citation>
    <scope>NUCLEOTIDE SEQUENCE</scope>
    <source>
        <strain evidence="2">CBHHK188m</strain>
    </source>
</reference>
<protein>
    <submittedName>
        <fullName evidence="2">Uncharacterized protein</fullName>
    </submittedName>
</protein>
<organism evidence="2 3">
    <name type="scientific">Mycena maculata</name>
    <dbReference type="NCBI Taxonomy" id="230809"/>
    <lineage>
        <taxon>Eukaryota</taxon>
        <taxon>Fungi</taxon>
        <taxon>Dikarya</taxon>
        <taxon>Basidiomycota</taxon>
        <taxon>Agaricomycotina</taxon>
        <taxon>Agaricomycetes</taxon>
        <taxon>Agaricomycetidae</taxon>
        <taxon>Agaricales</taxon>
        <taxon>Marasmiineae</taxon>
        <taxon>Mycenaceae</taxon>
        <taxon>Mycena</taxon>
    </lineage>
</organism>
<dbReference type="AlphaFoldDB" id="A0AAD7HQ85"/>
<proteinExistence type="predicted"/>
<dbReference type="Proteomes" id="UP001215280">
    <property type="component" value="Unassembled WGS sequence"/>
</dbReference>
<dbReference type="EMBL" id="JARJLG010000232">
    <property type="protein sequence ID" value="KAJ7725001.1"/>
    <property type="molecule type" value="Genomic_DNA"/>
</dbReference>
<accession>A0AAD7HQ85</accession>
<comment type="caution">
    <text evidence="2">The sequence shown here is derived from an EMBL/GenBank/DDBJ whole genome shotgun (WGS) entry which is preliminary data.</text>
</comment>
<evidence type="ECO:0000256" key="1">
    <source>
        <dbReference type="SAM" id="MobiDB-lite"/>
    </source>
</evidence>
<evidence type="ECO:0000313" key="3">
    <source>
        <dbReference type="Proteomes" id="UP001215280"/>
    </source>
</evidence>
<feature type="region of interest" description="Disordered" evidence="1">
    <location>
        <begin position="51"/>
        <end position="87"/>
    </location>
</feature>
<sequence length="438" mass="49243">MLVNLEGLLVSWEFILHGRGPHSNEKSAPVDLKLRQLFKMDLISIPAEYQHLGSSKEDPPPSSPLDALTPTDSGSPDKSIRIPTPMPEQRLSQWRGDLTDYDGHMSIGEYVSYAPGSDVKLYDPKAVVVNLLGDARSECSITRFNELDISDLLRFHGTLHEEDPNDDSIDDSSEPDMPTLQALDSNKLITVSVLTQEFVTRAVLTKPFQDAHEEENYAVTWVLPGYPIIKRDGIVGDVLYIHHQDDAPVGQFTEIADEEHLLPALGPPKALRVLLFVVPYEKKVKELTEIEKKNVLIAEYLADRHSNDSILDEIRAALSAQDQKTKGRTPLVWERWTTRLKAVLDHEYQVSPSWSVEEVRKKKITAKAIAVLVHASGDWVSKCLVAALFIHNHRTKVWMIKYLRKDDLKSAVGIDNFVKEMKKLHEGAEAERRAAAAT</sequence>
<evidence type="ECO:0000313" key="2">
    <source>
        <dbReference type="EMBL" id="KAJ7725001.1"/>
    </source>
</evidence>
<keyword evidence="3" id="KW-1185">Reference proteome</keyword>
<name>A0AAD7HQ85_9AGAR</name>